<gene>
    <name evidence="2" type="ORF">QM481_22640</name>
</gene>
<protein>
    <submittedName>
        <fullName evidence="2">NAD(P)H-binding protein</fullName>
    </submittedName>
</protein>
<feature type="domain" description="NAD(P)-binding" evidence="1">
    <location>
        <begin position="7"/>
        <end position="197"/>
    </location>
</feature>
<dbReference type="Proteomes" id="UP001225761">
    <property type="component" value="Unassembled WGS sequence"/>
</dbReference>
<dbReference type="PANTHER" id="PTHR43355">
    <property type="entry name" value="FLAVIN REDUCTASE (NADPH)"/>
    <property type="match status" value="1"/>
</dbReference>
<dbReference type="SUPFAM" id="SSF51735">
    <property type="entry name" value="NAD(P)-binding Rossmann-fold domains"/>
    <property type="match status" value="1"/>
</dbReference>
<organism evidence="2 3">
    <name type="scientific">Flectobacillus rivi</name>
    <dbReference type="NCBI Taxonomy" id="2984209"/>
    <lineage>
        <taxon>Bacteria</taxon>
        <taxon>Pseudomonadati</taxon>
        <taxon>Bacteroidota</taxon>
        <taxon>Cytophagia</taxon>
        <taxon>Cytophagales</taxon>
        <taxon>Flectobacillaceae</taxon>
        <taxon>Flectobacillus</taxon>
    </lineage>
</organism>
<comment type="caution">
    <text evidence="2">The sequence shown here is derived from an EMBL/GenBank/DDBJ whole genome shotgun (WGS) entry which is preliminary data.</text>
</comment>
<keyword evidence="3" id="KW-1185">Reference proteome</keyword>
<dbReference type="RefSeq" id="WP_283383459.1">
    <property type="nucleotide sequence ID" value="NZ_JASHIE010000020.1"/>
</dbReference>
<accession>A0ABT6Z8B2</accession>
<dbReference type="PANTHER" id="PTHR43355:SF2">
    <property type="entry name" value="FLAVIN REDUCTASE (NADPH)"/>
    <property type="match status" value="1"/>
</dbReference>
<evidence type="ECO:0000313" key="3">
    <source>
        <dbReference type="Proteomes" id="UP001225761"/>
    </source>
</evidence>
<dbReference type="InterPro" id="IPR016040">
    <property type="entry name" value="NAD(P)-bd_dom"/>
</dbReference>
<name>A0ABT6Z8B2_9BACT</name>
<dbReference type="InterPro" id="IPR051606">
    <property type="entry name" value="Polyketide_Oxido-like"/>
</dbReference>
<dbReference type="InterPro" id="IPR036291">
    <property type="entry name" value="NAD(P)-bd_dom_sf"/>
</dbReference>
<reference evidence="2 3" key="1">
    <citation type="submission" date="2023-05" db="EMBL/GenBank/DDBJ databases">
        <title>Novel species of genus Flectobacillus isolated from stream in China.</title>
        <authorList>
            <person name="Lu H."/>
        </authorList>
    </citation>
    <scope>NUCLEOTIDE SEQUENCE [LARGE SCALE GENOMIC DNA]</scope>
    <source>
        <strain evidence="2 3">LFS242W</strain>
    </source>
</reference>
<proteinExistence type="predicted"/>
<dbReference type="EMBL" id="JASHIE010000020">
    <property type="protein sequence ID" value="MDI9877356.1"/>
    <property type="molecule type" value="Genomic_DNA"/>
</dbReference>
<sequence length="209" mass="23156">MNITIIGASAGVGLDTVKRALERNHTVTTLSRSEINLTNVNLTTLKGSATNKPDLKKSIENADAVIVALGTGKSMKATSLYSDFAKLLVEIHQETDTHVPFVVLTGFGAGESGQYNGFIMKLFFKFLLKDVYADKTKMEEIITNSKMKWVIVRPGLLKNKPLTEKYRIENKLFKGINISSINRSDVADFLVKQVENPTQLNNYVSLSNK</sequence>
<evidence type="ECO:0000313" key="2">
    <source>
        <dbReference type="EMBL" id="MDI9877356.1"/>
    </source>
</evidence>
<evidence type="ECO:0000259" key="1">
    <source>
        <dbReference type="Pfam" id="PF13460"/>
    </source>
</evidence>
<dbReference type="Gene3D" id="3.40.50.720">
    <property type="entry name" value="NAD(P)-binding Rossmann-like Domain"/>
    <property type="match status" value="1"/>
</dbReference>
<dbReference type="Pfam" id="PF13460">
    <property type="entry name" value="NAD_binding_10"/>
    <property type="match status" value="1"/>
</dbReference>